<dbReference type="KEGG" id="gmw:116412795"/>
<name>A0A6J3BTZ4_GALME</name>
<evidence type="ECO:0000313" key="2">
    <source>
        <dbReference type="Proteomes" id="UP001652740"/>
    </source>
</evidence>
<dbReference type="Proteomes" id="UP001652740">
    <property type="component" value="Unplaced"/>
</dbReference>
<feature type="chain" id="PRO_5046096563" evidence="1">
    <location>
        <begin position="27"/>
        <end position="123"/>
    </location>
</feature>
<keyword evidence="1" id="KW-0732">Signal</keyword>
<organism evidence="2 3">
    <name type="scientific">Galleria mellonella</name>
    <name type="common">Greater wax moth</name>
    <dbReference type="NCBI Taxonomy" id="7137"/>
    <lineage>
        <taxon>Eukaryota</taxon>
        <taxon>Metazoa</taxon>
        <taxon>Ecdysozoa</taxon>
        <taxon>Arthropoda</taxon>
        <taxon>Hexapoda</taxon>
        <taxon>Insecta</taxon>
        <taxon>Pterygota</taxon>
        <taxon>Neoptera</taxon>
        <taxon>Endopterygota</taxon>
        <taxon>Lepidoptera</taxon>
        <taxon>Glossata</taxon>
        <taxon>Ditrysia</taxon>
        <taxon>Pyraloidea</taxon>
        <taxon>Pyralidae</taxon>
        <taxon>Galleriinae</taxon>
        <taxon>Galleria</taxon>
    </lineage>
</organism>
<reference evidence="3" key="1">
    <citation type="submission" date="2025-08" db="UniProtKB">
        <authorList>
            <consortium name="RefSeq"/>
        </authorList>
    </citation>
    <scope>IDENTIFICATION</scope>
    <source>
        <tissue evidence="3">Whole larvae</tissue>
    </source>
</reference>
<evidence type="ECO:0000313" key="3">
    <source>
        <dbReference type="RefSeq" id="XP_031763867.2"/>
    </source>
</evidence>
<gene>
    <name evidence="3" type="primary">LOC116412795</name>
</gene>
<dbReference type="RefSeq" id="XP_031763867.2">
    <property type="nucleotide sequence ID" value="XM_031908007.2"/>
</dbReference>
<proteinExistence type="predicted"/>
<evidence type="ECO:0000256" key="1">
    <source>
        <dbReference type="SAM" id="SignalP"/>
    </source>
</evidence>
<feature type="signal peptide" evidence="1">
    <location>
        <begin position="1"/>
        <end position="26"/>
    </location>
</feature>
<keyword evidence="2" id="KW-1185">Reference proteome</keyword>
<accession>A0A6J3BTZ4</accession>
<dbReference type="AlphaFoldDB" id="A0A6J3BTZ4"/>
<dbReference type="GeneID" id="116412795"/>
<sequence>MFAHGNSLFLLQLALVLVTSVNLVVTEVGYNNYCATANYGDRHGLPVPLQPTTVQAGVRDARVAVDAGMACAPSKHPVGVSIIVCDYDVSPAVSLPNLYTGYVHRSGNLQILATVDTTVYCSY</sequence>
<dbReference type="InParanoid" id="A0A6J3BTZ4"/>
<protein>
    <submittedName>
        <fullName evidence="3">Uncharacterized protein LOC116412795</fullName>
    </submittedName>
</protein>